<dbReference type="InterPro" id="IPR050706">
    <property type="entry name" value="Cyclic-di-GMP_PDE-like"/>
</dbReference>
<dbReference type="Pfam" id="PF00563">
    <property type="entry name" value="EAL"/>
    <property type="match status" value="1"/>
</dbReference>
<dbReference type="CDD" id="cd01948">
    <property type="entry name" value="EAL"/>
    <property type="match status" value="1"/>
</dbReference>
<dbReference type="PANTHER" id="PTHR33121">
    <property type="entry name" value="CYCLIC DI-GMP PHOSPHODIESTERASE PDEF"/>
    <property type="match status" value="1"/>
</dbReference>
<dbReference type="AlphaFoldDB" id="A0A1K1LKC3"/>
<dbReference type="PROSITE" id="PS50883">
    <property type="entry name" value="EAL"/>
    <property type="match status" value="1"/>
</dbReference>
<organism evidence="2 3">
    <name type="scientific">Ruminococcus flavefaciens</name>
    <dbReference type="NCBI Taxonomy" id="1265"/>
    <lineage>
        <taxon>Bacteria</taxon>
        <taxon>Bacillati</taxon>
        <taxon>Bacillota</taxon>
        <taxon>Clostridia</taxon>
        <taxon>Eubacteriales</taxon>
        <taxon>Oscillospiraceae</taxon>
        <taxon>Ruminococcus</taxon>
    </lineage>
</organism>
<dbReference type="Proteomes" id="UP000183461">
    <property type="component" value="Unassembled WGS sequence"/>
</dbReference>
<reference evidence="2 3" key="1">
    <citation type="submission" date="2016-11" db="EMBL/GenBank/DDBJ databases">
        <authorList>
            <person name="Jaros S."/>
            <person name="Januszkiewicz K."/>
            <person name="Wedrychowicz H."/>
        </authorList>
    </citation>
    <scope>NUCLEOTIDE SEQUENCE [LARGE SCALE GENOMIC DNA]</scope>
    <source>
        <strain evidence="2 3">YL228</strain>
    </source>
</reference>
<accession>A0A1K1LKC3</accession>
<gene>
    <name evidence="2" type="ORF">SAMN02910280_0498</name>
</gene>
<protein>
    <submittedName>
        <fullName evidence="2">EAL domain, c-di-GMP-specific phosphodiesterase class I (Or its enzymatically inactive variant)</fullName>
    </submittedName>
</protein>
<dbReference type="SUPFAM" id="SSF141868">
    <property type="entry name" value="EAL domain-like"/>
    <property type="match status" value="1"/>
</dbReference>
<dbReference type="SMART" id="SM00052">
    <property type="entry name" value="EAL"/>
    <property type="match status" value="1"/>
</dbReference>
<evidence type="ECO:0000259" key="1">
    <source>
        <dbReference type="PROSITE" id="PS50883"/>
    </source>
</evidence>
<sequence length="252" mass="28619">MAEKGVQTTVGGLRAVELNYRSIREIASGQTAFYQSRTMLNSPKLGVLSPDKYRDVCEMTNQADQLFRLELVQALEANATFAERDLNFGWLSVYLPVRMLREKRTSKLATDYASRHQIPTTRICFELSEKLLMETDEQVPSTIQVMRNLGFHFMLTNFGASNCPLMRLSDFPVDYVMLSPEVTNYIGRGERSDNAVRSIISFVNDIGSEPVADGVFNSRQAETLYSFECSYCAGNLSGKYMTERYVRRRSDS</sequence>
<dbReference type="GO" id="GO:0071111">
    <property type="term" value="F:cyclic-guanylate-specific phosphodiesterase activity"/>
    <property type="evidence" value="ECO:0007669"/>
    <property type="project" value="InterPro"/>
</dbReference>
<evidence type="ECO:0000313" key="2">
    <source>
        <dbReference type="EMBL" id="SFW11337.1"/>
    </source>
</evidence>
<dbReference type="Gene3D" id="3.20.20.450">
    <property type="entry name" value="EAL domain"/>
    <property type="match status" value="1"/>
</dbReference>
<dbReference type="RefSeq" id="WP_072298945.1">
    <property type="nucleotide sequence ID" value="NZ_FPIP01000001.1"/>
</dbReference>
<dbReference type="EMBL" id="FPIP01000001">
    <property type="protein sequence ID" value="SFW11337.1"/>
    <property type="molecule type" value="Genomic_DNA"/>
</dbReference>
<name>A0A1K1LKC3_RUMFL</name>
<dbReference type="InterPro" id="IPR001633">
    <property type="entry name" value="EAL_dom"/>
</dbReference>
<dbReference type="InterPro" id="IPR035919">
    <property type="entry name" value="EAL_sf"/>
</dbReference>
<feature type="domain" description="EAL" evidence="1">
    <location>
        <begin position="1"/>
        <end position="252"/>
    </location>
</feature>
<evidence type="ECO:0000313" key="3">
    <source>
        <dbReference type="Proteomes" id="UP000183461"/>
    </source>
</evidence>
<proteinExistence type="predicted"/>
<dbReference type="PANTHER" id="PTHR33121:SF79">
    <property type="entry name" value="CYCLIC DI-GMP PHOSPHODIESTERASE PDED-RELATED"/>
    <property type="match status" value="1"/>
</dbReference>